<dbReference type="Pfam" id="PF05947">
    <property type="entry name" value="T6SS_TssF"/>
    <property type="match status" value="1"/>
</dbReference>
<dbReference type="NCBIfam" id="TIGR03359">
    <property type="entry name" value="VI_chp_6"/>
    <property type="match status" value="1"/>
</dbReference>
<dbReference type="RefSeq" id="WP_150089986.1">
    <property type="nucleotide sequence ID" value="NZ_VWXX01000002.1"/>
</dbReference>
<dbReference type="EMBL" id="VWXX01000002">
    <property type="protein sequence ID" value="KAA6187369.1"/>
    <property type="molecule type" value="Genomic_DNA"/>
</dbReference>
<dbReference type="InterPro" id="IPR010272">
    <property type="entry name" value="T6SS_TssF"/>
</dbReference>
<evidence type="ECO:0000313" key="2">
    <source>
        <dbReference type="Proteomes" id="UP000322981"/>
    </source>
</evidence>
<organism evidence="1 2">
    <name type="scientific">Thiohalocapsa marina</name>
    <dbReference type="NCBI Taxonomy" id="424902"/>
    <lineage>
        <taxon>Bacteria</taxon>
        <taxon>Pseudomonadati</taxon>
        <taxon>Pseudomonadota</taxon>
        <taxon>Gammaproteobacteria</taxon>
        <taxon>Chromatiales</taxon>
        <taxon>Chromatiaceae</taxon>
        <taxon>Thiohalocapsa</taxon>
    </lineage>
</organism>
<accession>A0A5M8FUE8</accession>
<gene>
    <name evidence="1" type="primary">tssF</name>
    <name evidence="1" type="ORF">F2Q65_02270</name>
</gene>
<name>A0A5M8FUE8_9GAMM</name>
<keyword evidence="2" id="KW-1185">Reference proteome</keyword>
<proteinExistence type="predicted"/>
<evidence type="ECO:0000313" key="1">
    <source>
        <dbReference type="EMBL" id="KAA6187369.1"/>
    </source>
</evidence>
<comment type="caution">
    <text evidence="1">The sequence shown here is derived from an EMBL/GenBank/DDBJ whole genome shotgun (WGS) entry which is preliminary data.</text>
</comment>
<dbReference type="OrthoDB" id="9763676at2"/>
<protein>
    <submittedName>
        <fullName evidence="1">Type VI secretion system baseplate subunit TssF</fullName>
    </submittedName>
</protein>
<dbReference type="PIRSF" id="PIRSF028304">
    <property type="entry name" value="UCP028304"/>
    <property type="match status" value="1"/>
</dbReference>
<reference evidence="1 2" key="1">
    <citation type="submission" date="2019-09" db="EMBL/GenBank/DDBJ databases">
        <title>Whole-genome sequence of the purple sulfur bacterium Thiohalocapsa marina DSM 19078.</title>
        <authorList>
            <person name="Kyndt J.A."/>
            <person name="Meyer T.E."/>
        </authorList>
    </citation>
    <scope>NUCLEOTIDE SEQUENCE [LARGE SCALE GENOMIC DNA]</scope>
    <source>
        <strain evidence="1 2">DSM 19078</strain>
    </source>
</reference>
<dbReference type="PANTHER" id="PTHR35370">
    <property type="entry name" value="CYTOPLASMIC PROTEIN-RELATED-RELATED"/>
    <property type="match status" value="1"/>
</dbReference>
<sequence length="625" mass="69235">MDPRLLAHYNRELQHLRGLGGEFAAEFPKIAGRLGLSGFECADPYVERLLEGFAFLAARVQLKLEDEFPTFTQHLLEMVYPHYLAPTPSMAVVQLQPDLSQGTLADGFPIPRHTKLRSSIGKGEQTACEYLTAHETQLWPLEIAEAEYFSHAGPVAKTDLAVLNRSKSGLRLRLRATAGLNLCDLKLDRLDLYLQGSDEIPFTLYEQLTANPVAVLIQPLERPLPWITELPRSVLSPLGFSTDEALLPYAAPSFQGYRNLHEYFAFPQRFLFVAVDGLAPALQRVKTPEVDLIVLLPARARALEGVVDAGHFALHCTPVVNLFPKRCDRIHLGKGWPEYHVVPDRTRPMDFEIYRIEGVTGYGASTANAREFQPFYATNDLAHPSDRPAYYSVHRMPRRMSSRQRRQGPRSSYLGSEVYVNLVDATAAPWASELRQLAVSCLCTNRDLPLQMPVGVGQGDFSMEAGAPVQAVRICSGPTPPLPSPAHGDTAWRLISHLSLNYLSITDTAGGTGAGALRELLMLYADLTNAGNRHQIDGIRDVNAQPITRRLPGVRPITYARGTEITLGCDEAAFEGTGVYLLGAVLERFFARYASVNAFTETVLTTSQRGELKRWPPTIGRRPTL</sequence>
<dbReference type="PANTHER" id="PTHR35370:SF1">
    <property type="entry name" value="TYPE VI SECRETION SYSTEM COMPONENT TSSF1"/>
    <property type="match status" value="1"/>
</dbReference>
<dbReference type="AlphaFoldDB" id="A0A5M8FUE8"/>
<dbReference type="Proteomes" id="UP000322981">
    <property type="component" value="Unassembled WGS sequence"/>
</dbReference>